<protein>
    <submittedName>
        <fullName evidence="14">Methyl-accepting chemotaxis protein</fullName>
    </submittedName>
</protein>
<evidence type="ECO:0000259" key="13">
    <source>
        <dbReference type="PROSITE" id="PS50885"/>
    </source>
</evidence>
<dbReference type="CDD" id="cd11386">
    <property type="entry name" value="MCP_signal"/>
    <property type="match status" value="1"/>
</dbReference>
<evidence type="ECO:0000256" key="1">
    <source>
        <dbReference type="ARBA" id="ARBA00004651"/>
    </source>
</evidence>
<dbReference type="Proteomes" id="UP001465426">
    <property type="component" value="Unassembled WGS sequence"/>
</dbReference>
<evidence type="ECO:0000313" key="15">
    <source>
        <dbReference type="Proteomes" id="UP001465426"/>
    </source>
</evidence>
<organism evidence="14 15">
    <name type="scientific">Niallia hominis</name>
    <dbReference type="NCBI Taxonomy" id="3133173"/>
    <lineage>
        <taxon>Bacteria</taxon>
        <taxon>Bacillati</taxon>
        <taxon>Bacillota</taxon>
        <taxon>Bacilli</taxon>
        <taxon>Bacillales</taxon>
        <taxon>Bacillaceae</taxon>
        <taxon>Niallia</taxon>
    </lineage>
</organism>
<comment type="similarity">
    <text evidence="9">Belongs to the methyl-accepting chemotaxis (MCP) protein family.</text>
</comment>
<reference evidence="14 15" key="1">
    <citation type="submission" date="2024-03" db="EMBL/GenBank/DDBJ databases">
        <title>Human intestinal bacterial collection.</title>
        <authorList>
            <person name="Pauvert C."/>
            <person name="Hitch T.C.A."/>
            <person name="Clavel T."/>
        </authorList>
    </citation>
    <scope>NUCLEOTIDE SEQUENCE [LARGE SCALE GENOMIC DNA]</scope>
    <source>
        <strain evidence="14 15">CLA-SR-H024</strain>
    </source>
</reference>
<feature type="domain" description="Methyl-accepting transducer" evidence="12">
    <location>
        <begin position="374"/>
        <end position="610"/>
    </location>
</feature>
<dbReference type="Pfam" id="PF00672">
    <property type="entry name" value="HAMP"/>
    <property type="match status" value="1"/>
</dbReference>
<dbReference type="PANTHER" id="PTHR32089">
    <property type="entry name" value="METHYL-ACCEPTING CHEMOTAXIS PROTEIN MCPB"/>
    <property type="match status" value="1"/>
</dbReference>
<dbReference type="Pfam" id="PF02743">
    <property type="entry name" value="dCache_1"/>
    <property type="match status" value="1"/>
</dbReference>
<dbReference type="CDD" id="cd18773">
    <property type="entry name" value="PDC1_HK_sensor"/>
    <property type="match status" value="1"/>
</dbReference>
<dbReference type="InterPro" id="IPR003660">
    <property type="entry name" value="HAMP_dom"/>
</dbReference>
<sequence>MRKFPFRKNIGIPIKKKLVFSFLAMLLIPSILIGAFSFLYANNQMEKDFINNASTNLNVLDTSITNLMSQKVYDVSALSETITKEAMEKKPASLQTTIEQYIKVHPEVSSIYIATNDGKLIQKSTEELDDQMDPRLRDWYKSAVNQGGQVVIMDPYLSPVSKKMVITIGKTIADNAGVIAVTMNLDYLAELASDIKFGKEGYVILLDQKKRFIVHPEEKQGDIVKEIFYETLYKKESGTLDYIVDKVNRKMVYQTNKLTGWKLAGTLEKSEIANHTKGLLYAITVILAVSLIVGGIMMVIIVRSIIKPIKKLKSHATMVSNGDLTKTIHMETKDEIGELSTAFQYMQDNLQKLLRNIENSSESVAASAEQLTASANEVTIASEHVTNTIQQVASGAERQTKGIEHNADDIESILNGTNKIVEYSKNVSELSTETLTKAYTGGNAIQATLAQMDVINEAVVESNKMIKELVEQSKHIGKITESITTISEQTNLLALNAAIEAARAGEKGKGFAVVANEVRKLAEQSGEFASNISQLIKDVQKTTENTVYRMSEVSNAVQTGMKVTDESNTKFQEIVISMNEMTPHIQSVTSTSNEMAKTLKEVSVTAGELAQIAYENSTSSEEVVSLTEEQLAAIEEISGSAKNLSEMADQLRRNLYQFTY</sequence>
<accession>A0ABV1F1T0</accession>
<evidence type="ECO:0000256" key="3">
    <source>
        <dbReference type="ARBA" id="ARBA00022481"/>
    </source>
</evidence>
<evidence type="ECO:0000256" key="7">
    <source>
        <dbReference type="ARBA" id="ARBA00023136"/>
    </source>
</evidence>
<keyword evidence="6 11" id="KW-1133">Transmembrane helix</keyword>
<dbReference type="PANTHER" id="PTHR32089:SF114">
    <property type="entry name" value="METHYL-ACCEPTING CHEMOTAXIS PROTEIN MCPB"/>
    <property type="match status" value="1"/>
</dbReference>
<dbReference type="SMART" id="SM00304">
    <property type="entry name" value="HAMP"/>
    <property type="match status" value="1"/>
</dbReference>
<dbReference type="InterPro" id="IPR029151">
    <property type="entry name" value="Sensor-like_sf"/>
</dbReference>
<dbReference type="PROSITE" id="PS50111">
    <property type="entry name" value="CHEMOTAXIS_TRANSDUC_2"/>
    <property type="match status" value="1"/>
</dbReference>
<evidence type="ECO:0000256" key="10">
    <source>
        <dbReference type="PROSITE-ProRule" id="PRU00284"/>
    </source>
</evidence>
<dbReference type="Pfam" id="PF00015">
    <property type="entry name" value="MCPsignal"/>
    <property type="match status" value="1"/>
</dbReference>
<dbReference type="InterPro" id="IPR004089">
    <property type="entry name" value="MCPsignal_dom"/>
</dbReference>
<keyword evidence="2" id="KW-1003">Cell membrane</keyword>
<evidence type="ECO:0000313" key="14">
    <source>
        <dbReference type="EMBL" id="MEQ2467322.1"/>
    </source>
</evidence>
<feature type="domain" description="HAMP" evidence="13">
    <location>
        <begin position="303"/>
        <end position="355"/>
    </location>
</feature>
<dbReference type="PROSITE" id="PS50885">
    <property type="entry name" value="HAMP"/>
    <property type="match status" value="1"/>
</dbReference>
<dbReference type="InterPro" id="IPR033479">
    <property type="entry name" value="dCache_1"/>
</dbReference>
<keyword evidence="7 11" id="KW-0472">Membrane</keyword>
<evidence type="ECO:0000256" key="8">
    <source>
        <dbReference type="ARBA" id="ARBA00023224"/>
    </source>
</evidence>
<evidence type="ECO:0000259" key="12">
    <source>
        <dbReference type="PROSITE" id="PS50111"/>
    </source>
</evidence>
<keyword evidence="5 11" id="KW-0812">Transmembrane</keyword>
<dbReference type="SUPFAM" id="SSF103190">
    <property type="entry name" value="Sensory domain-like"/>
    <property type="match status" value="1"/>
</dbReference>
<comment type="subcellular location">
    <subcellularLocation>
        <location evidence="1">Cell membrane</location>
        <topology evidence="1">Multi-pass membrane protein</topology>
    </subcellularLocation>
</comment>
<dbReference type="CDD" id="cd06225">
    <property type="entry name" value="HAMP"/>
    <property type="match status" value="1"/>
</dbReference>
<keyword evidence="3" id="KW-0488">Methylation</keyword>
<keyword evidence="4" id="KW-0145">Chemotaxis</keyword>
<name>A0ABV1F1T0_9BACI</name>
<dbReference type="SMART" id="SM00283">
    <property type="entry name" value="MA"/>
    <property type="match status" value="1"/>
</dbReference>
<dbReference type="Gene3D" id="1.10.287.950">
    <property type="entry name" value="Methyl-accepting chemotaxis protein"/>
    <property type="match status" value="1"/>
</dbReference>
<dbReference type="EMBL" id="JBBMFN010000048">
    <property type="protein sequence ID" value="MEQ2467322.1"/>
    <property type="molecule type" value="Genomic_DNA"/>
</dbReference>
<keyword evidence="8 10" id="KW-0807">Transducer</keyword>
<dbReference type="SUPFAM" id="SSF58104">
    <property type="entry name" value="Methyl-accepting chemotaxis protein (MCP) signaling domain"/>
    <property type="match status" value="1"/>
</dbReference>
<comment type="caution">
    <text evidence="14">The sequence shown here is derived from an EMBL/GenBank/DDBJ whole genome shotgun (WGS) entry which is preliminary data.</text>
</comment>
<gene>
    <name evidence="14" type="ORF">WMO63_16825</name>
</gene>
<evidence type="ECO:0000256" key="9">
    <source>
        <dbReference type="ARBA" id="ARBA00029447"/>
    </source>
</evidence>
<keyword evidence="15" id="KW-1185">Reference proteome</keyword>
<evidence type="ECO:0000256" key="6">
    <source>
        <dbReference type="ARBA" id="ARBA00022989"/>
    </source>
</evidence>
<proteinExistence type="inferred from homology"/>
<evidence type="ECO:0000256" key="4">
    <source>
        <dbReference type="ARBA" id="ARBA00022500"/>
    </source>
</evidence>
<dbReference type="Gene3D" id="3.30.450.20">
    <property type="entry name" value="PAS domain"/>
    <property type="match status" value="2"/>
</dbReference>
<dbReference type="RefSeq" id="WP_235252266.1">
    <property type="nucleotide sequence ID" value="NZ_JBBMFN010000048.1"/>
</dbReference>
<feature type="transmembrane region" description="Helical" evidence="11">
    <location>
        <begin position="20"/>
        <end position="41"/>
    </location>
</feature>
<dbReference type="CDD" id="cd12912">
    <property type="entry name" value="PDC2_MCP_like"/>
    <property type="match status" value="1"/>
</dbReference>
<dbReference type="Gene3D" id="1.10.8.500">
    <property type="entry name" value="HAMP domain in histidine kinase"/>
    <property type="match status" value="1"/>
</dbReference>
<evidence type="ECO:0000256" key="11">
    <source>
        <dbReference type="SAM" id="Phobius"/>
    </source>
</evidence>
<feature type="transmembrane region" description="Helical" evidence="11">
    <location>
        <begin position="279"/>
        <end position="302"/>
    </location>
</feature>
<evidence type="ECO:0000256" key="2">
    <source>
        <dbReference type="ARBA" id="ARBA00022475"/>
    </source>
</evidence>
<evidence type="ECO:0000256" key="5">
    <source>
        <dbReference type="ARBA" id="ARBA00022692"/>
    </source>
</evidence>